<keyword evidence="5 10" id="KW-0547">Nucleotide-binding</keyword>
<accession>A0A1G1WBB6</accession>
<keyword evidence="3 10" id="KW-0963">Cytoplasm</keyword>
<name>A0A1G1WBB6_9BACT</name>
<comment type="subcellular location">
    <subcellularLocation>
        <location evidence="1 10">Cytoplasm</location>
    </subcellularLocation>
</comment>
<evidence type="ECO:0000256" key="5">
    <source>
        <dbReference type="ARBA" id="ARBA00022741"/>
    </source>
</evidence>
<comment type="caution">
    <text evidence="10">Lacks conserved residue(s) required for the propagation of feature annotation.</text>
</comment>
<dbReference type="GO" id="GO:0004824">
    <property type="term" value="F:lysine-tRNA ligase activity"/>
    <property type="evidence" value="ECO:0007669"/>
    <property type="project" value="UniProtKB-UniRule"/>
</dbReference>
<dbReference type="Gene3D" id="6.10.20.10">
    <property type="entry name" value="Lysine tRNA ligase, stem contact fold domain"/>
    <property type="match status" value="1"/>
</dbReference>
<dbReference type="Proteomes" id="UP000176389">
    <property type="component" value="Unassembled WGS sequence"/>
</dbReference>
<reference evidence="11 12" key="1">
    <citation type="journal article" date="2016" name="Nat. Commun.">
        <title>Thousands of microbial genomes shed light on interconnected biogeochemical processes in an aquifer system.</title>
        <authorList>
            <person name="Anantharaman K."/>
            <person name="Brown C.T."/>
            <person name="Hug L.A."/>
            <person name="Sharon I."/>
            <person name="Castelle C.J."/>
            <person name="Probst A.J."/>
            <person name="Thomas B.C."/>
            <person name="Singh A."/>
            <person name="Wilkins M.J."/>
            <person name="Karaoz U."/>
            <person name="Brodie E.L."/>
            <person name="Williams K.H."/>
            <person name="Hubbard S.S."/>
            <person name="Banfield J.F."/>
        </authorList>
    </citation>
    <scope>NUCLEOTIDE SEQUENCE [LARGE SCALE GENOMIC DNA]</scope>
</reference>
<dbReference type="InterPro" id="IPR002904">
    <property type="entry name" value="Lys-tRNA-ligase"/>
</dbReference>
<dbReference type="SUPFAM" id="SSF48163">
    <property type="entry name" value="An anticodon-binding domain of class I aminoacyl-tRNA synthetases"/>
    <property type="match status" value="1"/>
</dbReference>
<evidence type="ECO:0000256" key="4">
    <source>
        <dbReference type="ARBA" id="ARBA00022598"/>
    </source>
</evidence>
<evidence type="ECO:0000256" key="7">
    <source>
        <dbReference type="ARBA" id="ARBA00022917"/>
    </source>
</evidence>
<organism evidence="11 12">
    <name type="scientific">Candidatus Woykebacteria bacterium RBG_16_43_9</name>
    <dbReference type="NCBI Taxonomy" id="1802596"/>
    <lineage>
        <taxon>Bacteria</taxon>
        <taxon>Candidatus Woykeibacteriota</taxon>
    </lineage>
</organism>
<dbReference type="Gene3D" id="1.10.10.350">
    <property type="match status" value="1"/>
</dbReference>
<evidence type="ECO:0000256" key="2">
    <source>
        <dbReference type="ARBA" id="ARBA00005594"/>
    </source>
</evidence>
<dbReference type="NCBIfam" id="TIGR00467">
    <property type="entry name" value="lysS_arch"/>
    <property type="match status" value="1"/>
</dbReference>
<keyword evidence="4 10" id="KW-0436">Ligase</keyword>
<evidence type="ECO:0000256" key="8">
    <source>
        <dbReference type="ARBA" id="ARBA00023146"/>
    </source>
</evidence>
<proteinExistence type="inferred from homology"/>
<dbReference type="EMBL" id="MHCS01000057">
    <property type="protein sequence ID" value="OGY24963.1"/>
    <property type="molecule type" value="Genomic_DNA"/>
</dbReference>
<dbReference type="AlphaFoldDB" id="A0A1G1WBB6"/>
<evidence type="ECO:0000256" key="3">
    <source>
        <dbReference type="ARBA" id="ARBA00022490"/>
    </source>
</evidence>
<evidence type="ECO:0000256" key="10">
    <source>
        <dbReference type="HAMAP-Rule" id="MF_00177"/>
    </source>
</evidence>
<dbReference type="HAMAP" id="MF_00177">
    <property type="entry name" value="Lys_tRNA_synth_class1"/>
    <property type="match status" value="1"/>
</dbReference>
<dbReference type="GO" id="GO:0005524">
    <property type="term" value="F:ATP binding"/>
    <property type="evidence" value="ECO:0007669"/>
    <property type="project" value="UniProtKB-UniRule"/>
</dbReference>
<dbReference type="PANTHER" id="PTHR37940:SF1">
    <property type="entry name" value="LYSINE--TRNA LIGASE"/>
    <property type="match status" value="1"/>
</dbReference>
<evidence type="ECO:0000313" key="12">
    <source>
        <dbReference type="Proteomes" id="UP000176389"/>
    </source>
</evidence>
<protein>
    <recommendedName>
        <fullName evidence="10">Lysine--tRNA ligase</fullName>
        <ecNumber evidence="10">6.1.1.6</ecNumber>
    </recommendedName>
    <alternativeName>
        <fullName evidence="10">Lysyl-tRNA synthetase</fullName>
        <shortName evidence="10">LysRS</shortName>
    </alternativeName>
</protein>
<evidence type="ECO:0000313" key="11">
    <source>
        <dbReference type="EMBL" id="OGY24963.1"/>
    </source>
</evidence>
<evidence type="ECO:0000256" key="9">
    <source>
        <dbReference type="ARBA" id="ARBA00048573"/>
    </source>
</evidence>
<keyword evidence="7 10" id="KW-0648">Protein biosynthesis</keyword>
<dbReference type="InterPro" id="IPR008925">
    <property type="entry name" value="aa_tRNA-synth_I_cd-bd_sf"/>
</dbReference>
<dbReference type="GO" id="GO:0006430">
    <property type="term" value="P:lysyl-tRNA aminoacylation"/>
    <property type="evidence" value="ECO:0007669"/>
    <property type="project" value="UniProtKB-UniRule"/>
</dbReference>
<comment type="caution">
    <text evidence="11">The sequence shown here is derived from an EMBL/GenBank/DDBJ whole genome shotgun (WGS) entry which is preliminary data.</text>
</comment>
<dbReference type="InterPro" id="IPR042078">
    <property type="entry name" value="Lys-tRNA-ligase_SC_fold"/>
</dbReference>
<feature type="short sequence motif" description="'KMSKS' region" evidence="10">
    <location>
        <begin position="279"/>
        <end position="283"/>
    </location>
</feature>
<dbReference type="STRING" id="1802596.A2Z11_04835"/>
<dbReference type="PANTHER" id="PTHR37940">
    <property type="entry name" value="LYSINE--TRNA LIGASE"/>
    <property type="match status" value="1"/>
</dbReference>
<keyword evidence="6 10" id="KW-0067">ATP-binding</keyword>
<comment type="similarity">
    <text evidence="2 10">Belongs to the class-I aminoacyl-tRNA synthetase family.</text>
</comment>
<dbReference type="Gene3D" id="1.10.10.770">
    <property type="match status" value="1"/>
</dbReference>
<dbReference type="GO" id="GO:0005737">
    <property type="term" value="C:cytoplasm"/>
    <property type="evidence" value="ECO:0007669"/>
    <property type="project" value="UniProtKB-SubCell"/>
</dbReference>
<dbReference type="InterPro" id="IPR014729">
    <property type="entry name" value="Rossmann-like_a/b/a_fold"/>
</dbReference>
<dbReference type="InterPro" id="IPR020751">
    <property type="entry name" value="aa-tRNA-synth_I_codon-bd_sub2"/>
</dbReference>
<dbReference type="SUPFAM" id="SSF52374">
    <property type="entry name" value="Nucleotidylyl transferase"/>
    <property type="match status" value="1"/>
</dbReference>
<gene>
    <name evidence="10" type="primary">lysS</name>
    <name evidence="11" type="ORF">A2Z11_04835</name>
</gene>
<evidence type="ECO:0000256" key="6">
    <source>
        <dbReference type="ARBA" id="ARBA00022840"/>
    </source>
</evidence>
<dbReference type="GO" id="GO:0000049">
    <property type="term" value="F:tRNA binding"/>
    <property type="evidence" value="ECO:0007669"/>
    <property type="project" value="InterPro"/>
</dbReference>
<dbReference type="Gene3D" id="3.40.50.620">
    <property type="entry name" value="HUPs"/>
    <property type="match status" value="2"/>
</dbReference>
<keyword evidence="8 10" id="KW-0030">Aminoacyl-tRNA synthetase</keyword>
<sequence length="521" mass="58979">MFWADKIAKALSTGKKPQLVDDAKTPSGRVHVGALRGVVIHDLIYRALQEAKVKVRYTFIIDDLDPMDDLPIYLPKEKYEKYMGVPLKNIPAPEGENSYAQHYADEFIRVFNNLGAAPEILWNSKLYGEGKLNQQIKLALDNAAKIQEIYEKISGSRRPKDYIPFQPICENCGKIGTTAATEWDGQYVHYECQEKKVAWANGCGHKGKVSPFGGSGKMPWRVEWPAKWAALGVTIEGEGKDHASKGGSRDTANAIAREIFKYDPPYDIPYEHFLLAGQKMSSSKGVGASAIEVSEILPAEILRFLMVRPRPTQHIDFNPEVEHTIPKLFDDFDIARTSKDPDQQRIWKLSNVSTQSKNYFVPRFSDLINLVQMPQLGYQRPEIGDQLLEKVEELKGSNLTDEDKLALEQRVKYGKIYLARFAPEKIKFDVKEKFPRKAENLSQNQKKLLVKITHILEKPGDPEKFQNEIYQGGKDLGLSSTETFTAIYLSLLGKESGPKAAWLILSLDKDFVKRRFIEAAK</sequence>
<dbReference type="EC" id="6.1.1.6" evidence="10"/>
<dbReference type="Pfam" id="PF01921">
    <property type="entry name" value="tRNA-synt_1f"/>
    <property type="match status" value="1"/>
</dbReference>
<evidence type="ECO:0000256" key="1">
    <source>
        <dbReference type="ARBA" id="ARBA00004496"/>
    </source>
</evidence>
<comment type="catalytic activity">
    <reaction evidence="9 10">
        <text>tRNA(Lys) + L-lysine + ATP = L-lysyl-tRNA(Lys) + AMP + diphosphate</text>
        <dbReference type="Rhea" id="RHEA:20792"/>
        <dbReference type="Rhea" id="RHEA-COMP:9696"/>
        <dbReference type="Rhea" id="RHEA-COMP:9697"/>
        <dbReference type="ChEBI" id="CHEBI:30616"/>
        <dbReference type="ChEBI" id="CHEBI:32551"/>
        <dbReference type="ChEBI" id="CHEBI:33019"/>
        <dbReference type="ChEBI" id="CHEBI:78442"/>
        <dbReference type="ChEBI" id="CHEBI:78529"/>
        <dbReference type="ChEBI" id="CHEBI:456215"/>
        <dbReference type="EC" id="6.1.1.6"/>
    </reaction>
</comment>